<dbReference type="InterPro" id="IPR001670">
    <property type="entry name" value="ADH_Fe/GldA"/>
</dbReference>
<evidence type="ECO:0000313" key="7">
    <source>
        <dbReference type="Proteomes" id="UP000199163"/>
    </source>
</evidence>
<dbReference type="Gene3D" id="3.40.50.1970">
    <property type="match status" value="1"/>
</dbReference>
<evidence type="ECO:0000259" key="5">
    <source>
        <dbReference type="Pfam" id="PF25137"/>
    </source>
</evidence>
<dbReference type="Proteomes" id="UP000199163">
    <property type="component" value="Unassembled WGS sequence"/>
</dbReference>
<comment type="similarity">
    <text evidence="1">Belongs to the iron-containing alcohol dehydrogenase family.</text>
</comment>
<dbReference type="InterPro" id="IPR018211">
    <property type="entry name" value="ADH_Fe_CS"/>
</dbReference>
<dbReference type="Pfam" id="PF00465">
    <property type="entry name" value="Fe-ADH"/>
    <property type="match status" value="1"/>
</dbReference>
<sequence>MNHYASFLTPPTIRYGRHAFEKVGEEAAKKGEHVLLISDDVMKDIGYVAQCQKSLAKQRVKSTVYTGVGTEPTDTYVQEALTLLEQEKCDVIVSLGGGSCIDTAKSAAVIAGNGGYIGDYMGGKKAALQKPLPHIAVPTTAGTGSEATDVTVITNTANDVKMMIKQPAFLPEAAIVDPLLTKSAPKPVKAATGVDALSHAIESYLSTLAHPMTDMMALSAMERIVHNIMPAYDNAENTDALEEMSIGAMQAGLAFSNASVCLVHGMSRPIGALFHVPHGFSNAMLLPAVLEYTKDAAVERLADLGRIFDPEAKGKPDKTAADIAVASVKELCSRLNIPNLKGWGIDENDFVSAVDKMADDALASGSPAKNPKVPNKKEIKDLYHICYDYDFSANINVN</sequence>
<evidence type="ECO:0000313" key="6">
    <source>
        <dbReference type="EMBL" id="SDH73559.1"/>
    </source>
</evidence>
<dbReference type="STRING" id="568899.SAMN05192534_11074"/>
<keyword evidence="7" id="KW-1185">Reference proteome</keyword>
<dbReference type="PANTHER" id="PTHR11496:SF102">
    <property type="entry name" value="ALCOHOL DEHYDROGENASE 4"/>
    <property type="match status" value="1"/>
</dbReference>
<dbReference type="InterPro" id="IPR039697">
    <property type="entry name" value="Alcohol_dehydrogenase_Fe"/>
</dbReference>
<name>A0A1G8EV27_9BACI</name>
<dbReference type="Gene3D" id="1.20.1090.10">
    <property type="entry name" value="Dehydroquinate synthase-like - alpha domain"/>
    <property type="match status" value="1"/>
</dbReference>
<dbReference type="EMBL" id="FNDK01000010">
    <property type="protein sequence ID" value="SDH73559.1"/>
    <property type="molecule type" value="Genomic_DNA"/>
</dbReference>
<proteinExistence type="inferred from homology"/>
<protein>
    <submittedName>
        <fullName evidence="6">Alcohol dehydrogenase</fullName>
    </submittedName>
</protein>
<dbReference type="SUPFAM" id="SSF56796">
    <property type="entry name" value="Dehydroquinate synthase-like"/>
    <property type="match status" value="1"/>
</dbReference>
<organism evidence="6 7">
    <name type="scientific">Alteribacillus persepolensis</name>
    <dbReference type="NCBI Taxonomy" id="568899"/>
    <lineage>
        <taxon>Bacteria</taxon>
        <taxon>Bacillati</taxon>
        <taxon>Bacillota</taxon>
        <taxon>Bacilli</taxon>
        <taxon>Bacillales</taxon>
        <taxon>Bacillaceae</taxon>
        <taxon>Alteribacillus</taxon>
    </lineage>
</organism>
<keyword evidence="2" id="KW-0560">Oxidoreductase</keyword>
<feature type="domain" description="Fe-containing alcohol dehydrogenase-like C-terminal" evidence="5">
    <location>
        <begin position="190"/>
        <end position="384"/>
    </location>
</feature>
<keyword evidence="3" id="KW-0520">NAD</keyword>
<dbReference type="Pfam" id="PF25137">
    <property type="entry name" value="ADH_Fe_C"/>
    <property type="match status" value="1"/>
</dbReference>
<dbReference type="FunFam" id="1.20.1090.10:FF:000001">
    <property type="entry name" value="Aldehyde-alcohol dehydrogenase"/>
    <property type="match status" value="1"/>
</dbReference>
<feature type="domain" description="Alcohol dehydrogenase iron-type/glycerol dehydrogenase GldA" evidence="4">
    <location>
        <begin position="10"/>
        <end position="178"/>
    </location>
</feature>
<gene>
    <name evidence="6" type="ORF">SAMN05192534_11074</name>
</gene>
<dbReference type="OrthoDB" id="9815791at2"/>
<dbReference type="GO" id="GO:0004022">
    <property type="term" value="F:alcohol dehydrogenase (NAD+) activity"/>
    <property type="evidence" value="ECO:0007669"/>
    <property type="project" value="TreeGrafter"/>
</dbReference>
<evidence type="ECO:0000259" key="4">
    <source>
        <dbReference type="Pfam" id="PF00465"/>
    </source>
</evidence>
<dbReference type="PROSITE" id="PS00913">
    <property type="entry name" value="ADH_IRON_1"/>
    <property type="match status" value="1"/>
</dbReference>
<dbReference type="FunFam" id="3.40.50.1970:FF:000003">
    <property type="entry name" value="Alcohol dehydrogenase, iron-containing"/>
    <property type="match status" value="1"/>
</dbReference>
<dbReference type="RefSeq" id="WP_091273442.1">
    <property type="nucleotide sequence ID" value="NZ_FNDK01000010.1"/>
</dbReference>
<reference evidence="6 7" key="1">
    <citation type="submission" date="2016-10" db="EMBL/GenBank/DDBJ databases">
        <authorList>
            <person name="de Groot N.N."/>
        </authorList>
    </citation>
    <scope>NUCLEOTIDE SEQUENCE [LARGE SCALE GENOMIC DNA]</scope>
    <source>
        <strain evidence="6 7">DSM 21632</strain>
    </source>
</reference>
<evidence type="ECO:0000256" key="2">
    <source>
        <dbReference type="ARBA" id="ARBA00023002"/>
    </source>
</evidence>
<dbReference type="CDD" id="cd08194">
    <property type="entry name" value="Fe-ADH-like"/>
    <property type="match status" value="1"/>
</dbReference>
<evidence type="ECO:0000256" key="3">
    <source>
        <dbReference type="ARBA" id="ARBA00023027"/>
    </source>
</evidence>
<evidence type="ECO:0000256" key="1">
    <source>
        <dbReference type="ARBA" id="ARBA00007358"/>
    </source>
</evidence>
<accession>A0A1G8EV27</accession>
<dbReference type="GO" id="GO:0046872">
    <property type="term" value="F:metal ion binding"/>
    <property type="evidence" value="ECO:0007669"/>
    <property type="project" value="InterPro"/>
</dbReference>
<dbReference type="InterPro" id="IPR056798">
    <property type="entry name" value="ADH_Fe_C"/>
</dbReference>
<dbReference type="PANTHER" id="PTHR11496">
    <property type="entry name" value="ALCOHOL DEHYDROGENASE"/>
    <property type="match status" value="1"/>
</dbReference>
<dbReference type="AlphaFoldDB" id="A0A1G8EV27"/>